<accession>A0ABR6WG68</accession>
<evidence type="ECO:0000259" key="5">
    <source>
        <dbReference type="Pfam" id="PF00749"/>
    </source>
</evidence>
<evidence type="ECO:0000313" key="7">
    <source>
        <dbReference type="Proteomes" id="UP000653358"/>
    </source>
</evidence>
<dbReference type="InterPro" id="IPR020058">
    <property type="entry name" value="Glu/Gln-tRNA-synth_Ib_cat-dom"/>
</dbReference>
<dbReference type="RefSeq" id="WP_148602096.1">
    <property type="nucleotide sequence ID" value="NZ_RXYB01000001.1"/>
</dbReference>
<evidence type="ECO:0000256" key="4">
    <source>
        <dbReference type="ARBA" id="ARBA00023146"/>
    </source>
</evidence>
<organism evidence="6 7">
    <name type="scientific">Acetobacterium tundrae</name>
    <dbReference type="NCBI Taxonomy" id="132932"/>
    <lineage>
        <taxon>Bacteria</taxon>
        <taxon>Bacillati</taxon>
        <taxon>Bacillota</taxon>
        <taxon>Clostridia</taxon>
        <taxon>Eubacteriales</taxon>
        <taxon>Eubacteriaceae</taxon>
        <taxon>Acetobacterium</taxon>
    </lineage>
</organism>
<keyword evidence="1" id="KW-0436">Ligase</keyword>
<keyword evidence="7" id="KW-1185">Reference proteome</keyword>
<reference evidence="6 7" key="1">
    <citation type="journal article" date="2020" name="mSystems">
        <title>Defining Genomic and Predicted Metabolic Features of the Acetobacterium Genus.</title>
        <authorList>
            <person name="Ross D.E."/>
            <person name="Marshall C.W."/>
            <person name="Gulliver D."/>
            <person name="May H.D."/>
            <person name="Norman R.S."/>
        </authorList>
    </citation>
    <scope>NUCLEOTIDE SEQUENCE [LARGE SCALE GENOMIC DNA]</scope>
    <source>
        <strain evidence="6 7">DSM 9173</strain>
    </source>
</reference>
<dbReference type="Gene3D" id="3.40.50.620">
    <property type="entry name" value="HUPs"/>
    <property type="match status" value="1"/>
</dbReference>
<evidence type="ECO:0000313" key="6">
    <source>
        <dbReference type="EMBL" id="MBC3795515.1"/>
    </source>
</evidence>
<name>A0ABR6WG68_9FIRM</name>
<proteinExistence type="predicted"/>
<dbReference type="EMBL" id="WJBB01000001">
    <property type="protein sequence ID" value="MBC3795515.1"/>
    <property type="molecule type" value="Genomic_DNA"/>
</dbReference>
<dbReference type="Pfam" id="PF00749">
    <property type="entry name" value="tRNA-synt_1c"/>
    <property type="match status" value="1"/>
</dbReference>
<keyword evidence="3" id="KW-0067">ATP-binding</keyword>
<evidence type="ECO:0000256" key="3">
    <source>
        <dbReference type="ARBA" id="ARBA00022840"/>
    </source>
</evidence>
<evidence type="ECO:0000256" key="1">
    <source>
        <dbReference type="ARBA" id="ARBA00022598"/>
    </source>
</evidence>
<gene>
    <name evidence="6" type="ORF">GH807_00425</name>
</gene>
<protein>
    <recommendedName>
        <fullName evidence="5">Glutamyl/glutaminyl-tRNA synthetase class Ib catalytic domain-containing protein</fullName>
    </recommendedName>
</protein>
<dbReference type="InterPro" id="IPR001412">
    <property type="entry name" value="aa-tRNA-synth_I_CS"/>
</dbReference>
<dbReference type="Proteomes" id="UP000653358">
    <property type="component" value="Unassembled WGS sequence"/>
</dbReference>
<evidence type="ECO:0000256" key="2">
    <source>
        <dbReference type="ARBA" id="ARBA00022741"/>
    </source>
</evidence>
<dbReference type="SUPFAM" id="SSF52374">
    <property type="entry name" value="Nucleotidylyl transferase"/>
    <property type="match status" value="1"/>
</dbReference>
<sequence length="33" mass="3635">MVRDPVEPSPTGNVHVGNLRTTLYNYCICQAVS</sequence>
<dbReference type="InterPro" id="IPR014729">
    <property type="entry name" value="Rossmann-like_a/b/a_fold"/>
</dbReference>
<keyword evidence="4" id="KW-0030">Aminoacyl-tRNA synthetase</keyword>
<comment type="caution">
    <text evidence="6">The sequence shown here is derived from an EMBL/GenBank/DDBJ whole genome shotgun (WGS) entry which is preliminary data.</text>
</comment>
<dbReference type="PROSITE" id="PS00178">
    <property type="entry name" value="AA_TRNA_LIGASE_I"/>
    <property type="match status" value="1"/>
</dbReference>
<feature type="domain" description="Glutamyl/glutaminyl-tRNA synthetase class Ib catalytic" evidence="5">
    <location>
        <begin position="7"/>
        <end position="30"/>
    </location>
</feature>
<keyword evidence="2" id="KW-0547">Nucleotide-binding</keyword>